<proteinExistence type="predicted"/>
<accession>A0A8I2YIX4</accession>
<dbReference type="AlphaFoldDB" id="A0A8I2YIX4"/>
<dbReference type="EMBL" id="JAGFBS010000023">
    <property type="protein sequence ID" value="KAG6373129.1"/>
    <property type="molecule type" value="Genomic_DNA"/>
</dbReference>
<protein>
    <submittedName>
        <fullName evidence="2">Uncharacterized protein</fullName>
    </submittedName>
</protein>
<dbReference type="Proteomes" id="UP000683000">
    <property type="component" value="Unassembled WGS sequence"/>
</dbReference>
<reference evidence="2" key="1">
    <citation type="submission" date="2021-03" db="EMBL/GenBank/DDBJ databases">
        <title>Evolutionary innovations through gain and loss of genes in the ectomycorrhizal Boletales.</title>
        <authorList>
            <person name="Wu G."/>
            <person name="Miyauchi S."/>
            <person name="Morin E."/>
            <person name="Yang Z.-L."/>
            <person name="Xu J."/>
            <person name="Martin F.M."/>
        </authorList>
    </citation>
    <scope>NUCLEOTIDE SEQUENCE</scope>
    <source>
        <strain evidence="2">BR01</strain>
    </source>
</reference>
<evidence type="ECO:0000256" key="1">
    <source>
        <dbReference type="SAM" id="MobiDB-lite"/>
    </source>
</evidence>
<evidence type="ECO:0000313" key="3">
    <source>
        <dbReference type="Proteomes" id="UP000683000"/>
    </source>
</evidence>
<comment type="caution">
    <text evidence="2">The sequence shown here is derived from an EMBL/GenBank/DDBJ whole genome shotgun (WGS) entry which is preliminary data.</text>
</comment>
<sequence>MDSDNLQDGTEGDNHSCDPVHTSVSTELQKRPAGNNWEEDHHHSKSTRFDYATIAPQEMAPAPEEQASTFASQHNLLNVVNSFFAWGLGGSWGFCSFVQPRQRANTSV</sequence>
<name>A0A8I2YIX4_9AGAM</name>
<keyword evidence="3" id="KW-1185">Reference proteome</keyword>
<feature type="region of interest" description="Disordered" evidence="1">
    <location>
        <begin position="1"/>
        <end position="48"/>
    </location>
</feature>
<evidence type="ECO:0000313" key="2">
    <source>
        <dbReference type="EMBL" id="KAG6373129.1"/>
    </source>
</evidence>
<organism evidence="2 3">
    <name type="scientific">Boletus reticuloceps</name>
    <dbReference type="NCBI Taxonomy" id="495285"/>
    <lineage>
        <taxon>Eukaryota</taxon>
        <taxon>Fungi</taxon>
        <taxon>Dikarya</taxon>
        <taxon>Basidiomycota</taxon>
        <taxon>Agaricomycotina</taxon>
        <taxon>Agaricomycetes</taxon>
        <taxon>Agaricomycetidae</taxon>
        <taxon>Boletales</taxon>
        <taxon>Boletineae</taxon>
        <taxon>Boletaceae</taxon>
        <taxon>Boletoideae</taxon>
        <taxon>Boletus</taxon>
    </lineage>
</organism>
<gene>
    <name evidence="2" type="ORF">JVT61DRAFT_6732</name>
</gene>